<dbReference type="PROSITE" id="PS51742">
    <property type="entry name" value="PPC"/>
    <property type="match status" value="1"/>
</dbReference>
<keyword evidence="4" id="KW-1185">Reference proteome</keyword>
<dbReference type="Proteomes" id="UP001075354">
    <property type="component" value="Chromosome 16"/>
</dbReference>
<dbReference type="Gene3D" id="1.10.10.60">
    <property type="entry name" value="Homeodomain-like"/>
    <property type="match status" value="1"/>
</dbReference>
<sequence>MSGASDAPAPPAVPHQGSMSVYPVRIPPGADMVSFLQHFVLLHELPAAFIVTCVGSVKKVTLRFATNAEGRESVLDITENMEICALSGTVSQEGFHLHGTFGNAVGGTISGHIVGNMVVQTTAEIVLGNAGGWKFKREYDPKTGFRELKVVPLPGDQEGMPLAASVAGGQSSPTVRQFNAHTLLKSVLHCCLGTDMRCSIFQDEDIRSHVRRILEGANLEELTMKDICKKVFENYPDHDLADKKDMIMSTINSVSYSVIHIKNFKRYAILCIQCQFLFQII</sequence>
<protein>
    <recommendedName>
        <fullName evidence="5">PPC domain-containing protein</fullName>
    </recommendedName>
</protein>
<feature type="domain" description="DEK-C" evidence="2">
    <location>
        <begin position="200"/>
        <end position="256"/>
    </location>
</feature>
<dbReference type="InterPro" id="IPR014876">
    <property type="entry name" value="DEK_C"/>
</dbReference>
<dbReference type="InterPro" id="IPR005175">
    <property type="entry name" value="PPC_dom"/>
</dbReference>
<evidence type="ECO:0008006" key="5">
    <source>
        <dbReference type="Google" id="ProtNLM"/>
    </source>
</evidence>
<dbReference type="AlphaFoldDB" id="A0AAV7X091"/>
<dbReference type="PANTHER" id="PTHR34988">
    <property type="entry name" value="PROTEIN, PUTATIVE-RELATED"/>
    <property type="match status" value="1"/>
</dbReference>
<feature type="domain" description="PPC" evidence="1">
    <location>
        <begin position="16"/>
        <end position="151"/>
    </location>
</feature>
<dbReference type="Pfam" id="PF08766">
    <property type="entry name" value="DEK_C"/>
    <property type="match status" value="1"/>
</dbReference>
<evidence type="ECO:0000313" key="3">
    <source>
        <dbReference type="EMBL" id="KAJ1519310.1"/>
    </source>
</evidence>
<dbReference type="Pfam" id="PF03479">
    <property type="entry name" value="PCC"/>
    <property type="match status" value="1"/>
</dbReference>
<evidence type="ECO:0000313" key="4">
    <source>
        <dbReference type="Proteomes" id="UP001075354"/>
    </source>
</evidence>
<gene>
    <name evidence="3" type="ORF">ONE63_004609</name>
</gene>
<dbReference type="CDD" id="cd11378">
    <property type="entry name" value="DUF296"/>
    <property type="match status" value="1"/>
</dbReference>
<reference evidence="3" key="1">
    <citation type="submission" date="2022-12" db="EMBL/GenBank/DDBJ databases">
        <title>Chromosome-level genome assembly of the bean flower thrips Megalurothrips usitatus.</title>
        <authorList>
            <person name="Ma L."/>
            <person name="Liu Q."/>
            <person name="Li H."/>
            <person name="Cai W."/>
        </authorList>
    </citation>
    <scope>NUCLEOTIDE SEQUENCE</scope>
    <source>
        <strain evidence="3">Cailab_2022a</strain>
    </source>
</reference>
<dbReference type="SUPFAM" id="SSF109715">
    <property type="entry name" value="DEK C-terminal domain"/>
    <property type="match status" value="1"/>
</dbReference>
<name>A0AAV7X091_9NEOP</name>
<dbReference type="Gene3D" id="3.30.1330.80">
    <property type="entry name" value="Hypothetical protein, similar to alpha- acetolactate decarboxylase, domain 2"/>
    <property type="match status" value="1"/>
</dbReference>
<proteinExistence type="predicted"/>
<dbReference type="PROSITE" id="PS51998">
    <property type="entry name" value="DEK_C"/>
    <property type="match status" value="1"/>
</dbReference>
<dbReference type="PANTHER" id="PTHR34988:SF1">
    <property type="entry name" value="DNA-BINDING PROTEIN"/>
    <property type="match status" value="1"/>
</dbReference>
<dbReference type="EMBL" id="JAPTSV010000016">
    <property type="protein sequence ID" value="KAJ1519310.1"/>
    <property type="molecule type" value="Genomic_DNA"/>
</dbReference>
<evidence type="ECO:0000259" key="1">
    <source>
        <dbReference type="PROSITE" id="PS51742"/>
    </source>
</evidence>
<dbReference type="SUPFAM" id="SSF117856">
    <property type="entry name" value="AF0104/ALDC/Ptd012-like"/>
    <property type="match status" value="1"/>
</dbReference>
<evidence type="ECO:0000259" key="2">
    <source>
        <dbReference type="PROSITE" id="PS51998"/>
    </source>
</evidence>
<comment type="caution">
    <text evidence="3">The sequence shown here is derived from an EMBL/GenBank/DDBJ whole genome shotgun (WGS) entry which is preliminary data.</text>
</comment>
<organism evidence="3 4">
    <name type="scientific">Megalurothrips usitatus</name>
    <name type="common">bean blossom thrips</name>
    <dbReference type="NCBI Taxonomy" id="439358"/>
    <lineage>
        <taxon>Eukaryota</taxon>
        <taxon>Metazoa</taxon>
        <taxon>Ecdysozoa</taxon>
        <taxon>Arthropoda</taxon>
        <taxon>Hexapoda</taxon>
        <taxon>Insecta</taxon>
        <taxon>Pterygota</taxon>
        <taxon>Neoptera</taxon>
        <taxon>Paraneoptera</taxon>
        <taxon>Thysanoptera</taxon>
        <taxon>Terebrantia</taxon>
        <taxon>Thripoidea</taxon>
        <taxon>Thripidae</taxon>
        <taxon>Megalurothrips</taxon>
    </lineage>
</organism>
<accession>A0AAV7X091</accession>